<dbReference type="InterPro" id="IPR014729">
    <property type="entry name" value="Rossmann-like_a/b/a_fold"/>
</dbReference>
<keyword evidence="1" id="KW-0812">Transmembrane</keyword>
<feature type="transmembrane region" description="Helical" evidence="1">
    <location>
        <begin position="38"/>
        <end position="58"/>
    </location>
</feature>
<keyword evidence="1" id="KW-1133">Transmembrane helix</keyword>
<keyword evidence="4" id="KW-1185">Reference proteome</keyword>
<feature type="transmembrane region" description="Helical" evidence="1">
    <location>
        <begin position="6"/>
        <end position="29"/>
    </location>
</feature>
<evidence type="ECO:0000313" key="4">
    <source>
        <dbReference type="Proteomes" id="UP001597557"/>
    </source>
</evidence>
<dbReference type="InterPro" id="IPR051599">
    <property type="entry name" value="Cell_Envelope_Assoc"/>
</dbReference>
<gene>
    <name evidence="3" type="ORF">ACFS5N_11410</name>
</gene>
<reference evidence="4" key="1">
    <citation type="journal article" date="2019" name="Int. J. Syst. Evol. Microbiol.">
        <title>The Global Catalogue of Microorganisms (GCM) 10K type strain sequencing project: providing services to taxonomists for standard genome sequencing and annotation.</title>
        <authorList>
            <consortium name="The Broad Institute Genomics Platform"/>
            <consortium name="The Broad Institute Genome Sequencing Center for Infectious Disease"/>
            <person name="Wu L."/>
            <person name="Ma J."/>
        </authorList>
    </citation>
    <scope>NUCLEOTIDE SEQUENCE [LARGE SCALE GENOMIC DNA]</scope>
    <source>
        <strain evidence="4">KCTC 22437</strain>
    </source>
</reference>
<comment type="caution">
    <text evidence="3">The sequence shown here is derived from an EMBL/GenBank/DDBJ whole genome shotgun (WGS) entry which is preliminary data.</text>
</comment>
<evidence type="ECO:0000256" key="1">
    <source>
        <dbReference type="SAM" id="Phobius"/>
    </source>
</evidence>
<dbReference type="Gene3D" id="3.40.50.620">
    <property type="entry name" value="HUPs"/>
    <property type="match status" value="1"/>
</dbReference>
<proteinExistence type="predicted"/>
<name>A0ABW5YDN7_9SPHI</name>
<dbReference type="CDD" id="cd06259">
    <property type="entry name" value="YdcF-like"/>
    <property type="match status" value="1"/>
</dbReference>
<dbReference type="PANTHER" id="PTHR30336">
    <property type="entry name" value="INNER MEMBRANE PROTEIN, PROBABLE PERMEASE"/>
    <property type="match status" value="1"/>
</dbReference>
<dbReference type="InterPro" id="IPR003848">
    <property type="entry name" value="DUF218"/>
</dbReference>
<accession>A0ABW5YDN7</accession>
<dbReference type="Proteomes" id="UP001597557">
    <property type="component" value="Unassembled WGS sequence"/>
</dbReference>
<sequence>MYFVLSKVLLFFILPIWWIIAFIVIGLIAKNKRTKKRWFIAAAVIFYLFSIPLLMNAFQNAWDIRTPVNHKKYSCVIVLGGFSGEGGEDGGHFTDASDRFIQGLKLITTHQASHILISGGSGMLSPGAFREGAYVKTQLEKLNIPDSLILIENNSKNTYENAKFTKVILDKSGLKGPYLLVTSAFHMRRSLMLFKHAGLEVDPYPCNFLTYTPQLLIGYLLPDANVLSRWEIYLKEVVGYVVNYFK</sequence>
<dbReference type="RefSeq" id="WP_377185444.1">
    <property type="nucleotide sequence ID" value="NZ_JBHUPD010000002.1"/>
</dbReference>
<dbReference type="EMBL" id="JBHUPD010000002">
    <property type="protein sequence ID" value="MFD2873080.1"/>
    <property type="molecule type" value="Genomic_DNA"/>
</dbReference>
<keyword evidence="1" id="KW-0472">Membrane</keyword>
<dbReference type="Pfam" id="PF02698">
    <property type="entry name" value="DUF218"/>
    <property type="match status" value="1"/>
</dbReference>
<dbReference type="PANTHER" id="PTHR30336:SF4">
    <property type="entry name" value="ENVELOPE BIOGENESIS FACTOR ELYC"/>
    <property type="match status" value="1"/>
</dbReference>
<organism evidence="3 4">
    <name type="scientific">Mucilaginibacter ximonensis</name>
    <dbReference type="NCBI Taxonomy" id="538021"/>
    <lineage>
        <taxon>Bacteria</taxon>
        <taxon>Pseudomonadati</taxon>
        <taxon>Bacteroidota</taxon>
        <taxon>Sphingobacteriia</taxon>
        <taxon>Sphingobacteriales</taxon>
        <taxon>Sphingobacteriaceae</taxon>
        <taxon>Mucilaginibacter</taxon>
    </lineage>
</organism>
<evidence type="ECO:0000313" key="3">
    <source>
        <dbReference type="EMBL" id="MFD2873080.1"/>
    </source>
</evidence>
<evidence type="ECO:0000259" key="2">
    <source>
        <dbReference type="Pfam" id="PF02698"/>
    </source>
</evidence>
<protein>
    <submittedName>
        <fullName evidence="3">YdcF family protein</fullName>
    </submittedName>
</protein>
<feature type="domain" description="DUF218" evidence="2">
    <location>
        <begin position="75"/>
        <end position="239"/>
    </location>
</feature>